<reference evidence="7 8" key="1">
    <citation type="submission" date="2018-08" db="EMBL/GenBank/DDBJ databases">
        <title>A genome reference for cultivated species of the human gut microbiota.</title>
        <authorList>
            <person name="Zou Y."/>
            <person name="Xue W."/>
            <person name="Luo G."/>
        </authorList>
    </citation>
    <scope>NUCLEOTIDE SEQUENCE [LARGE SCALE GENOMIC DNA]</scope>
    <source>
        <strain evidence="7 8">OF01-3</strain>
    </source>
</reference>
<evidence type="ECO:0000256" key="3">
    <source>
        <dbReference type="ARBA" id="ARBA00022989"/>
    </source>
</evidence>
<keyword evidence="3 5" id="KW-1133">Transmembrane helix</keyword>
<name>A0A3E2TKN0_9FIRM</name>
<dbReference type="EMBL" id="QVEU01000001">
    <property type="protein sequence ID" value="RGB77939.1"/>
    <property type="molecule type" value="Genomic_DNA"/>
</dbReference>
<evidence type="ECO:0000256" key="5">
    <source>
        <dbReference type="SAM" id="Phobius"/>
    </source>
</evidence>
<dbReference type="Pfam" id="PF04932">
    <property type="entry name" value="Wzy_C"/>
    <property type="match status" value="1"/>
</dbReference>
<keyword evidence="2 5" id="KW-0812">Transmembrane</keyword>
<keyword evidence="8" id="KW-1185">Reference proteome</keyword>
<evidence type="ECO:0000259" key="6">
    <source>
        <dbReference type="Pfam" id="PF04932"/>
    </source>
</evidence>
<dbReference type="OrthoDB" id="1693273at2"/>
<evidence type="ECO:0000256" key="1">
    <source>
        <dbReference type="ARBA" id="ARBA00004141"/>
    </source>
</evidence>
<evidence type="ECO:0000256" key="2">
    <source>
        <dbReference type="ARBA" id="ARBA00022692"/>
    </source>
</evidence>
<feature type="transmembrane region" description="Helical" evidence="5">
    <location>
        <begin position="216"/>
        <end position="234"/>
    </location>
</feature>
<evidence type="ECO:0000256" key="4">
    <source>
        <dbReference type="ARBA" id="ARBA00023136"/>
    </source>
</evidence>
<accession>A0A3E2TKN0</accession>
<feature type="transmembrane region" description="Helical" evidence="5">
    <location>
        <begin position="20"/>
        <end position="42"/>
    </location>
</feature>
<feature type="domain" description="O-antigen ligase-related" evidence="6">
    <location>
        <begin position="217"/>
        <end position="337"/>
    </location>
</feature>
<feature type="transmembrane region" description="Helical" evidence="5">
    <location>
        <begin position="98"/>
        <end position="117"/>
    </location>
</feature>
<protein>
    <submittedName>
        <fullName evidence="7">O-antigen ligase domain-containing protein</fullName>
    </submittedName>
</protein>
<comment type="subcellular location">
    <subcellularLocation>
        <location evidence="1">Membrane</location>
        <topology evidence="1">Multi-pass membrane protein</topology>
    </subcellularLocation>
</comment>
<keyword evidence="7" id="KW-0436">Ligase</keyword>
<feature type="transmembrane region" description="Helical" evidence="5">
    <location>
        <begin position="358"/>
        <end position="375"/>
    </location>
</feature>
<feature type="transmembrane region" description="Helical" evidence="5">
    <location>
        <begin position="48"/>
        <end position="66"/>
    </location>
</feature>
<feature type="transmembrane region" description="Helical" evidence="5">
    <location>
        <begin position="129"/>
        <end position="149"/>
    </location>
</feature>
<evidence type="ECO:0000313" key="8">
    <source>
        <dbReference type="Proteomes" id="UP000261011"/>
    </source>
</evidence>
<keyword evidence="4 5" id="KW-0472">Membrane</keyword>
<dbReference type="InterPro" id="IPR007016">
    <property type="entry name" value="O-antigen_ligase-rel_domated"/>
</dbReference>
<feature type="transmembrane region" description="Helical" evidence="5">
    <location>
        <begin position="75"/>
        <end position="92"/>
    </location>
</feature>
<sequence>MNKFKSYNNKPIKNIKLKYLVDKILVLIMLIYVFIPPYLNYLLEDYNYIKNILSIMFLLSITFFLLKNKIRLDKYLKIIIFSYICLILSTILNNGLVYQSIMNSLLIILLCLFLGGLKDDIKLSKIVIYSIRDMVFIVFLINTIVSIFIPTGIPEMSSKLSPGFLYGNINSNFKYILPGLLCSILIDKSNNIKVSLITMFFYFGSFYTFFKLYHTMTAFVGLIIIILWQLLQKYIKGNSSYIISIIIIFVLIFNILIVINPDFRISKLFIRVFGKDETLSNRTILWSNTINLIKSKRILGYGLKDRLFLGSYIGNYSGSHNYYLDIAYQRGTLGFIFNFIPIILINKNLYGKTIINDFEYLTLGFLCVYLIMFTFEPFYNTERFFIPLFYLLCRETHK</sequence>
<feature type="transmembrane region" description="Helical" evidence="5">
    <location>
        <begin position="326"/>
        <end position="346"/>
    </location>
</feature>
<comment type="caution">
    <text evidence="7">The sequence shown here is derived from an EMBL/GenBank/DDBJ whole genome shotgun (WGS) entry which is preliminary data.</text>
</comment>
<dbReference type="AlphaFoldDB" id="A0A3E2TKN0"/>
<proteinExistence type="predicted"/>
<dbReference type="GO" id="GO:0016874">
    <property type="term" value="F:ligase activity"/>
    <property type="evidence" value="ECO:0007669"/>
    <property type="project" value="UniProtKB-KW"/>
</dbReference>
<organism evidence="7 8">
    <name type="scientific">Anaerococcus nagyae</name>
    <dbReference type="NCBI Taxonomy" id="1755241"/>
    <lineage>
        <taxon>Bacteria</taxon>
        <taxon>Bacillati</taxon>
        <taxon>Bacillota</taxon>
        <taxon>Tissierellia</taxon>
        <taxon>Tissierellales</taxon>
        <taxon>Peptoniphilaceae</taxon>
        <taxon>Anaerococcus</taxon>
    </lineage>
</organism>
<evidence type="ECO:0000313" key="7">
    <source>
        <dbReference type="EMBL" id="RGB77939.1"/>
    </source>
</evidence>
<dbReference type="GO" id="GO:0016020">
    <property type="term" value="C:membrane"/>
    <property type="evidence" value="ECO:0007669"/>
    <property type="project" value="UniProtKB-SubCell"/>
</dbReference>
<gene>
    <name evidence="7" type="ORF">DXA39_00350</name>
</gene>
<feature type="transmembrane region" description="Helical" evidence="5">
    <location>
        <begin position="241"/>
        <end position="259"/>
    </location>
</feature>
<dbReference type="Proteomes" id="UP000261011">
    <property type="component" value="Unassembled WGS sequence"/>
</dbReference>